<evidence type="ECO:0000313" key="3">
    <source>
        <dbReference type="Proteomes" id="UP000499080"/>
    </source>
</evidence>
<dbReference type="EMBL" id="BGPR01099981">
    <property type="protein sequence ID" value="GBM54522.1"/>
    <property type="molecule type" value="Genomic_DNA"/>
</dbReference>
<gene>
    <name evidence="1" type="ORF">AVEN_236478_1</name>
    <name evidence="2" type="ORF">AVEN_40721_1</name>
</gene>
<accession>A0A4Y2GP22</accession>
<dbReference type="Proteomes" id="UP000499080">
    <property type="component" value="Unassembled WGS sequence"/>
</dbReference>
<dbReference type="AlphaFoldDB" id="A0A4Y2GP22"/>
<sequence length="113" mass="12766">MIDSSTFYSSTANLSIINFHCTIPLPLKANHAKIPRENFRLSPAFSHLLECFWLQYDTKIVFGQIARSKSKAKFNRLFHSRQAKRVIAPLPLLPNGKANPSHRVGGTIHHPFG</sequence>
<name>A0A4Y2GP22_ARAVE</name>
<comment type="caution">
    <text evidence="1">The sequence shown here is derived from an EMBL/GenBank/DDBJ whole genome shotgun (WGS) entry which is preliminary data.</text>
</comment>
<evidence type="ECO:0000313" key="2">
    <source>
        <dbReference type="EMBL" id="GBM54522.1"/>
    </source>
</evidence>
<organism evidence="1 3">
    <name type="scientific">Araneus ventricosus</name>
    <name type="common">Orbweaver spider</name>
    <name type="synonym">Epeira ventricosa</name>
    <dbReference type="NCBI Taxonomy" id="182803"/>
    <lineage>
        <taxon>Eukaryota</taxon>
        <taxon>Metazoa</taxon>
        <taxon>Ecdysozoa</taxon>
        <taxon>Arthropoda</taxon>
        <taxon>Chelicerata</taxon>
        <taxon>Arachnida</taxon>
        <taxon>Araneae</taxon>
        <taxon>Araneomorphae</taxon>
        <taxon>Entelegynae</taxon>
        <taxon>Araneoidea</taxon>
        <taxon>Araneidae</taxon>
        <taxon>Araneus</taxon>
    </lineage>
</organism>
<evidence type="ECO:0000313" key="1">
    <source>
        <dbReference type="EMBL" id="GBM54509.1"/>
    </source>
</evidence>
<keyword evidence="3" id="KW-1185">Reference proteome</keyword>
<proteinExistence type="predicted"/>
<reference evidence="1 3" key="1">
    <citation type="journal article" date="2019" name="Sci. Rep.">
        <title>Orb-weaving spider Araneus ventricosus genome elucidates the spidroin gene catalogue.</title>
        <authorList>
            <person name="Kono N."/>
            <person name="Nakamura H."/>
            <person name="Ohtoshi R."/>
            <person name="Moran D.A.P."/>
            <person name="Shinohara A."/>
            <person name="Yoshida Y."/>
            <person name="Fujiwara M."/>
            <person name="Mori M."/>
            <person name="Tomita M."/>
            <person name="Arakawa K."/>
        </authorList>
    </citation>
    <scope>NUCLEOTIDE SEQUENCE [LARGE SCALE GENOMIC DNA]</scope>
</reference>
<dbReference type="EMBL" id="BGPR01099977">
    <property type="protein sequence ID" value="GBM54509.1"/>
    <property type="molecule type" value="Genomic_DNA"/>
</dbReference>
<protein>
    <submittedName>
        <fullName evidence="1">Uncharacterized protein</fullName>
    </submittedName>
</protein>